<reference evidence="2 3" key="1">
    <citation type="submission" date="2016-10" db="EMBL/GenBank/DDBJ databases">
        <authorList>
            <person name="de Groot N.N."/>
        </authorList>
    </citation>
    <scope>NUCLEOTIDE SEQUENCE [LARGE SCALE GENOMIC DNA]</scope>
    <source>
        <strain evidence="2 3">MT12</strain>
    </source>
</reference>
<keyword evidence="1" id="KW-0472">Membrane</keyword>
<name>A0A1H4NYU3_9BRAD</name>
<dbReference type="EMBL" id="FNTH01000001">
    <property type="protein sequence ID" value="SEC00185.1"/>
    <property type="molecule type" value="Genomic_DNA"/>
</dbReference>
<evidence type="ECO:0000313" key="3">
    <source>
        <dbReference type="Proteomes" id="UP000198992"/>
    </source>
</evidence>
<sequence>MMGAAGTPEIVTQTLAGMGFAGAVITVLLSTIAALVTGLVVIFRINNRLHAERKMELATFSKLVEANNAALTKVAESTEERNKVTEALAEAIRVQATAFEMVNQRIEFYHNGNIEKLKDVALAIGSQAEAVRVNTGMVTDARNGVQSSFNTVVEMKAMLAQVAVKLDGMVSRRGR</sequence>
<evidence type="ECO:0000256" key="1">
    <source>
        <dbReference type="SAM" id="Phobius"/>
    </source>
</evidence>
<evidence type="ECO:0000313" key="2">
    <source>
        <dbReference type="EMBL" id="SEC00185.1"/>
    </source>
</evidence>
<dbReference type="Proteomes" id="UP000198992">
    <property type="component" value="Unassembled WGS sequence"/>
</dbReference>
<dbReference type="OrthoDB" id="8228406at2"/>
<gene>
    <name evidence="2" type="ORF">SAMN05444164_0768</name>
</gene>
<proteinExistence type="predicted"/>
<organism evidence="2 3">
    <name type="scientific">Bradyrhizobium erythrophlei</name>
    <dbReference type="NCBI Taxonomy" id="1437360"/>
    <lineage>
        <taxon>Bacteria</taxon>
        <taxon>Pseudomonadati</taxon>
        <taxon>Pseudomonadota</taxon>
        <taxon>Alphaproteobacteria</taxon>
        <taxon>Hyphomicrobiales</taxon>
        <taxon>Nitrobacteraceae</taxon>
        <taxon>Bradyrhizobium</taxon>
    </lineage>
</organism>
<keyword evidence="1" id="KW-0812">Transmembrane</keyword>
<keyword evidence="1" id="KW-1133">Transmembrane helix</keyword>
<accession>A0A1H4NYU3</accession>
<dbReference type="AlphaFoldDB" id="A0A1H4NYU3"/>
<feature type="transmembrane region" description="Helical" evidence="1">
    <location>
        <begin position="20"/>
        <end position="45"/>
    </location>
</feature>
<protein>
    <submittedName>
        <fullName evidence="2">Uncharacterized protein</fullName>
    </submittedName>
</protein>